<evidence type="ECO:0000313" key="2">
    <source>
        <dbReference type="EMBL" id="PLR31544.1"/>
    </source>
</evidence>
<accession>A0A2N5DWH8</accession>
<dbReference type="Pfam" id="PF11045">
    <property type="entry name" value="YbjM"/>
    <property type="match status" value="1"/>
</dbReference>
<feature type="transmembrane region" description="Helical" evidence="1">
    <location>
        <begin position="63"/>
        <end position="82"/>
    </location>
</feature>
<reference evidence="2 3" key="1">
    <citation type="submission" date="2017-12" db="EMBL/GenBank/DDBJ databases">
        <title>Characterization of six clinical isolates of Enterochimera gen. nov., a novel genus of the Yersiniaciae family and the three species Enterochimera arupensis sp. nov., Enterochimera coloradensis sp. nov, and Enterochimera californica sp. nov.</title>
        <authorList>
            <person name="Rossi A."/>
            <person name="Fisher M."/>
        </authorList>
    </citation>
    <scope>NUCLEOTIDE SEQUENCE [LARGE SCALE GENOMIC DNA]</scope>
    <source>
        <strain evidence="3">2016-Iso4</strain>
    </source>
</reference>
<keyword evidence="3" id="KW-1185">Reference proteome</keyword>
<dbReference type="RefSeq" id="WP_101826326.1">
    <property type="nucleotide sequence ID" value="NZ_PJZH01000023.1"/>
</dbReference>
<evidence type="ECO:0000256" key="1">
    <source>
        <dbReference type="SAM" id="Phobius"/>
    </source>
</evidence>
<proteinExistence type="predicted"/>
<comment type="caution">
    <text evidence="2">The sequence shown here is derived from an EMBL/GenBank/DDBJ whole genome shotgun (WGS) entry which is preliminary data.</text>
</comment>
<dbReference type="AlphaFoldDB" id="A0A2N5DWH8"/>
<evidence type="ECO:0000313" key="3">
    <source>
        <dbReference type="Proteomes" id="UP000234503"/>
    </source>
</evidence>
<keyword evidence="1" id="KW-0812">Transmembrane</keyword>
<feature type="transmembrane region" description="Helical" evidence="1">
    <location>
        <begin position="40"/>
        <end position="56"/>
    </location>
</feature>
<dbReference type="OrthoDB" id="6540266at2"/>
<name>A0A2N5DWH8_9GAMM</name>
<protein>
    <recommendedName>
        <fullName evidence="4">Inner membrane protein</fullName>
    </recommendedName>
</protein>
<evidence type="ECO:0008006" key="4">
    <source>
        <dbReference type="Google" id="ProtNLM"/>
    </source>
</evidence>
<dbReference type="GO" id="GO:0016020">
    <property type="term" value="C:membrane"/>
    <property type="evidence" value="ECO:0007669"/>
    <property type="project" value="InterPro"/>
</dbReference>
<dbReference type="InterPro" id="IPR020368">
    <property type="entry name" value="Uncharacterised_YbjM"/>
</dbReference>
<dbReference type="EMBL" id="PJZH01000023">
    <property type="protein sequence ID" value="PLR31544.1"/>
    <property type="molecule type" value="Genomic_DNA"/>
</dbReference>
<feature type="transmembrane region" description="Helical" evidence="1">
    <location>
        <begin position="94"/>
        <end position="113"/>
    </location>
</feature>
<sequence length="126" mass="14041">MTHIHEKYGAALCCLLFLAIFVMLKTELVVVRTFAPGPEYGLLLFMLPGMVTASVVGRNGISAAFFGAVLAIPCCYLIRVLFFVRVRTLFQEMAYAASAIFWCVLGALCLMLVQSLWRAWQRRGAQ</sequence>
<gene>
    <name evidence="2" type="ORF">CYR32_16930</name>
</gene>
<keyword evidence="1" id="KW-0472">Membrane</keyword>
<keyword evidence="1" id="KW-1133">Transmembrane helix</keyword>
<dbReference type="Proteomes" id="UP000234503">
    <property type="component" value="Unassembled WGS sequence"/>
</dbReference>
<organism evidence="2 3">
    <name type="scientific">Chimaeribacter coloradensis</name>
    <dbReference type="NCBI Taxonomy" id="2060068"/>
    <lineage>
        <taxon>Bacteria</taxon>
        <taxon>Pseudomonadati</taxon>
        <taxon>Pseudomonadota</taxon>
        <taxon>Gammaproteobacteria</taxon>
        <taxon>Enterobacterales</taxon>
        <taxon>Yersiniaceae</taxon>
        <taxon>Chimaeribacter</taxon>
    </lineage>
</organism>